<proteinExistence type="predicted"/>
<dbReference type="Proteomes" id="UP000683000">
    <property type="component" value="Unassembled WGS sequence"/>
</dbReference>
<name>A0A8I2YPH1_9AGAM</name>
<keyword evidence="1" id="KW-0812">Transmembrane</keyword>
<feature type="transmembrane region" description="Helical" evidence="1">
    <location>
        <begin position="239"/>
        <end position="260"/>
    </location>
</feature>
<evidence type="ECO:0000313" key="2">
    <source>
        <dbReference type="EMBL" id="KAG6375764.1"/>
    </source>
</evidence>
<evidence type="ECO:0000313" key="3">
    <source>
        <dbReference type="Proteomes" id="UP000683000"/>
    </source>
</evidence>
<gene>
    <name evidence="2" type="ORF">JVT61DRAFT_2614</name>
</gene>
<dbReference type="Gene3D" id="1.20.1170.10">
    <property type="match status" value="1"/>
</dbReference>
<comment type="caution">
    <text evidence="2">The sequence shown here is derived from an EMBL/GenBank/DDBJ whole genome shotgun (WGS) entry which is preliminary data.</text>
</comment>
<dbReference type="EMBL" id="JAGFBS010000013">
    <property type="protein sequence ID" value="KAG6375764.1"/>
    <property type="molecule type" value="Genomic_DNA"/>
</dbReference>
<dbReference type="OrthoDB" id="2673102at2759"/>
<accession>A0A8I2YPH1</accession>
<keyword evidence="1" id="KW-1133">Transmembrane helix</keyword>
<reference evidence="2" key="1">
    <citation type="submission" date="2021-03" db="EMBL/GenBank/DDBJ databases">
        <title>Evolutionary innovations through gain and loss of genes in the ectomycorrhizal Boletales.</title>
        <authorList>
            <person name="Wu G."/>
            <person name="Miyauchi S."/>
            <person name="Morin E."/>
            <person name="Yang Z.-L."/>
            <person name="Xu J."/>
            <person name="Martin F.M."/>
        </authorList>
    </citation>
    <scope>NUCLEOTIDE SEQUENCE</scope>
    <source>
        <strain evidence="2">BR01</strain>
    </source>
</reference>
<organism evidence="2 3">
    <name type="scientific">Boletus reticuloceps</name>
    <dbReference type="NCBI Taxonomy" id="495285"/>
    <lineage>
        <taxon>Eukaryota</taxon>
        <taxon>Fungi</taxon>
        <taxon>Dikarya</taxon>
        <taxon>Basidiomycota</taxon>
        <taxon>Agaricomycotina</taxon>
        <taxon>Agaricomycetes</taxon>
        <taxon>Agaricomycetidae</taxon>
        <taxon>Boletales</taxon>
        <taxon>Boletineae</taxon>
        <taxon>Boletaceae</taxon>
        <taxon>Boletoideae</taxon>
        <taxon>Boletus</taxon>
    </lineage>
</organism>
<evidence type="ECO:0000256" key="1">
    <source>
        <dbReference type="SAM" id="Phobius"/>
    </source>
</evidence>
<dbReference type="AlphaFoldDB" id="A0A8I2YPH1"/>
<sequence>MAAPLVLYPPDGTNDLFPQMVLLETLRQPPVQPPFILNANLRGALWDLTDVAPELPAEEVLRLEIERLCTATLIIDQAFYDVGRKLSDVSKEQNKSVDLYNTCQTLETQWRGHHTTYKDLLWRSRKFAGEAQAVVDDFRELVLPALRDQTRTLSEKKEIIREQLEVLQRISQPSQNLCQEFLDFGRALDTYIAEFSSAVEGLTIGEQSEKVDGLRERLHSARDAMEAVSRELRELGWKFAADVAVTGIALLLAFVVPTWWATLVCGTGFAIKFKDVARSRPRFFGAWRRFDLAATEHEAIKAEYERERACLNQMVKLESAFHNSRPLVQEVTTKLGLFASVWAAITADIRKLKISLECAEDAASPLFILRVQRLERMYGDFSQALRHYQVTVRLPQ</sequence>
<protein>
    <submittedName>
        <fullName evidence="2">Uncharacterized protein</fullName>
    </submittedName>
</protein>
<keyword evidence="1" id="KW-0472">Membrane</keyword>
<keyword evidence="3" id="KW-1185">Reference proteome</keyword>